<reference evidence="5" key="1">
    <citation type="submission" date="2022-11" db="UniProtKB">
        <authorList>
            <consortium name="WormBaseParasite"/>
        </authorList>
    </citation>
    <scope>IDENTIFICATION</scope>
</reference>
<feature type="transmembrane region" description="Helical" evidence="2">
    <location>
        <begin position="831"/>
        <end position="853"/>
    </location>
</feature>
<feature type="transmembrane region" description="Helical" evidence="2">
    <location>
        <begin position="737"/>
        <end position="755"/>
    </location>
</feature>
<dbReference type="GO" id="GO:0018996">
    <property type="term" value="P:molting cycle, collagen and cuticulin-based cuticle"/>
    <property type="evidence" value="ECO:0007669"/>
    <property type="project" value="TreeGrafter"/>
</dbReference>
<protein>
    <submittedName>
        <fullName evidence="5">SSD domain-containing protein</fullName>
    </submittedName>
</protein>
<dbReference type="Proteomes" id="UP000887540">
    <property type="component" value="Unplaced"/>
</dbReference>
<feature type="transmembrane region" description="Helical" evidence="2">
    <location>
        <begin position="407"/>
        <end position="427"/>
    </location>
</feature>
<feature type="transmembrane region" description="Helical" evidence="2">
    <location>
        <begin position="337"/>
        <end position="361"/>
    </location>
</feature>
<accession>A0A914E9A7</accession>
<dbReference type="PANTHER" id="PTHR10796:SF185">
    <property type="entry name" value="SSD DOMAIN-CONTAINING PROTEIN"/>
    <property type="match status" value="1"/>
</dbReference>
<evidence type="ECO:0000259" key="3">
    <source>
        <dbReference type="PROSITE" id="PS50156"/>
    </source>
</evidence>
<feature type="transmembrane region" description="Helical" evidence="2">
    <location>
        <begin position="762"/>
        <end position="783"/>
    </location>
</feature>
<comment type="similarity">
    <text evidence="1">Belongs to the patched family.</text>
</comment>
<dbReference type="PANTHER" id="PTHR10796">
    <property type="entry name" value="PATCHED-RELATED"/>
    <property type="match status" value="1"/>
</dbReference>
<evidence type="ECO:0000313" key="5">
    <source>
        <dbReference type="WBParaSite" id="ACRNAN_scaffold6214.g15724.t1"/>
    </source>
</evidence>
<feature type="domain" description="SSD" evidence="3">
    <location>
        <begin position="331"/>
        <end position="462"/>
    </location>
</feature>
<sequence length="902" mass="103321">MPKEIAEYGEKLENCVAGGFYKYGVLVGRHPKIFLICPIILFFLCLPGLFFLKINLDLYKLFVPVGAPVRYEFERQQDFGRIPLGDLNAAPPPPPLVPLAKHKRQIDDLNTKNVEERDLGQLAKKREKRQQAPLHSDILRFYVVHKSYENLLVSDTLELLHNFTNEMMTVEDDFHGRHLTFENFCKRPSNQPKCDNNLNVWLKHAENLFRSGSVRTNPNLQLSYPVMYLFGRPKDIGNIIYGVNVTGKKHEITGARVLTLHWFVEFPMVGDNHAAYLAYRDTLNKFWERKTEQTNIKFIPHNERAMDDELRLIIETAVPYAIPACLQLMLSKPMEGYFGVISVILSLGCTFGICFAIGIPFNPVSSTMPFLVLAVGVDDAFLLLGAWRMTDPKDPIEKRMGQTMADAGAGISATSATNFGCFALGYFLCATPAVGDFCILTAAGVFMDYVFQITFFASLMVYGAKRENEGGLIDYFKCCKKRNSDQVEVVQPEIRSEKSFDSYHEPTMMHKFFGGQFARFIIRKDVRAISLLAFVVYICVSFYGCTQMQVDISPDKYIRDNSPIQTFVYLADKYIWADNVMPTFHMMIPPDFRNASERNRFNELIFKLENTQYSIGRVSTNLWLWEYMNYLNDFPGIDYQRDFYDRKFLRNFFNQFDYQQFRSSVKINDSVPNGQPCISAFTFQTSFYGLDSWDKRQTELFHWRDICKEYPEYEVFLAGIFSPFLIDQRKTIAPSSMQSIGTAVAVMSIISMFFLPDKQSVFMMSFSLISISMGVCGFLYYWGSELDSVSMGCIVMAIGLAVDFSIHICYKYHMSDKKTADGKVIDTLSIVGYPVFQASCSTLWGVSLLPFIPAYLIRVFFQTVVLVNVIGLLHGFIWLPQFISALDPIERVPRRVKYAHAD</sequence>
<feature type="transmembrane region" description="Helical" evidence="2">
    <location>
        <begin position="526"/>
        <end position="544"/>
    </location>
</feature>
<dbReference type="GO" id="GO:0006897">
    <property type="term" value="P:endocytosis"/>
    <property type="evidence" value="ECO:0007669"/>
    <property type="project" value="TreeGrafter"/>
</dbReference>
<evidence type="ECO:0000256" key="1">
    <source>
        <dbReference type="ARBA" id="ARBA00005585"/>
    </source>
</evidence>
<feature type="transmembrane region" description="Helical" evidence="2">
    <location>
        <begin position="859"/>
        <end position="879"/>
    </location>
</feature>
<organism evidence="4 5">
    <name type="scientific">Acrobeloides nanus</name>
    <dbReference type="NCBI Taxonomy" id="290746"/>
    <lineage>
        <taxon>Eukaryota</taxon>
        <taxon>Metazoa</taxon>
        <taxon>Ecdysozoa</taxon>
        <taxon>Nematoda</taxon>
        <taxon>Chromadorea</taxon>
        <taxon>Rhabditida</taxon>
        <taxon>Tylenchina</taxon>
        <taxon>Cephalobomorpha</taxon>
        <taxon>Cephaloboidea</taxon>
        <taxon>Cephalobidae</taxon>
        <taxon>Acrobeloides</taxon>
    </lineage>
</organism>
<keyword evidence="2" id="KW-1133">Transmembrane helix</keyword>
<proteinExistence type="inferred from homology"/>
<dbReference type="SUPFAM" id="SSF82866">
    <property type="entry name" value="Multidrug efflux transporter AcrB transmembrane domain"/>
    <property type="match status" value="2"/>
</dbReference>
<feature type="transmembrane region" description="Helical" evidence="2">
    <location>
        <begin position="439"/>
        <end position="462"/>
    </location>
</feature>
<dbReference type="Pfam" id="PF12349">
    <property type="entry name" value="Sterol-sensing"/>
    <property type="match status" value="1"/>
</dbReference>
<keyword evidence="2" id="KW-0812">Transmembrane</keyword>
<dbReference type="InterPro" id="IPR051697">
    <property type="entry name" value="Patched_domain-protein"/>
</dbReference>
<name>A0A914E9A7_9BILA</name>
<dbReference type="GO" id="GO:0005886">
    <property type="term" value="C:plasma membrane"/>
    <property type="evidence" value="ECO:0007669"/>
    <property type="project" value="TreeGrafter"/>
</dbReference>
<dbReference type="GO" id="GO:0030659">
    <property type="term" value="C:cytoplasmic vesicle membrane"/>
    <property type="evidence" value="ECO:0007669"/>
    <property type="project" value="TreeGrafter"/>
</dbReference>
<feature type="transmembrane region" description="Helical" evidence="2">
    <location>
        <begin position="33"/>
        <end position="52"/>
    </location>
</feature>
<keyword evidence="4" id="KW-1185">Reference proteome</keyword>
<dbReference type="InterPro" id="IPR053958">
    <property type="entry name" value="HMGCR/SNAP/NPC1-like_SSD"/>
</dbReference>
<dbReference type="Gene3D" id="1.20.1640.10">
    <property type="entry name" value="Multidrug efflux transporter AcrB transmembrane domain"/>
    <property type="match status" value="2"/>
</dbReference>
<dbReference type="InterPro" id="IPR000731">
    <property type="entry name" value="SSD"/>
</dbReference>
<evidence type="ECO:0000313" key="4">
    <source>
        <dbReference type="Proteomes" id="UP000887540"/>
    </source>
</evidence>
<evidence type="ECO:0000256" key="2">
    <source>
        <dbReference type="SAM" id="Phobius"/>
    </source>
</evidence>
<keyword evidence="2" id="KW-0472">Membrane</keyword>
<dbReference type="WBParaSite" id="ACRNAN_scaffold6214.g15724.t1">
    <property type="protein sequence ID" value="ACRNAN_scaffold6214.g15724.t1"/>
    <property type="gene ID" value="ACRNAN_scaffold6214.g15724"/>
</dbReference>
<dbReference type="PROSITE" id="PS50156">
    <property type="entry name" value="SSD"/>
    <property type="match status" value="1"/>
</dbReference>
<feature type="transmembrane region" description="Helical" evidence="2">
    <location>
        <begin position="367"/>
        <end position="387"/>
    </location>
</feature>
<dbReference type="AlphaFoldDB" id="A0A914E9A7"/>
<feature type="transmembrane region" description="Helical" evidence="2">
    <location>
        <begin position="789"/>
        <end position="810"/>
    </location>
</feature>